<keyword evidence="2" id="KW-0812">Transmembrane</keyword>
<dbReference type="AlphaFoldDB" id="A0A5C5VGQ7"/>
<keyword evidence="2" id="KW-0472">Membrane</keyword>
<evidence type="ECO:0000256" key="2">
    <source>
        <dbReference type="SAM" id="Phobius"/>
    </source>
</evidence>
<name>A0A5C5VGQ7_9BACT</name>
<gene>
    <name evidence="3" type="ORF">KOR34_20770</name>
</gene>
<keyword evidence="2" id="KW-1133">Transmembrane helix</keyword>
<organism evidence="3 4">
    <name type="scientific">Posidoniimonas corsicana</name>
    <dbReference type="NCBI Taxonomy" id="1938618"/>
    <lineage>
        <taxon>Bacteria</taxon>
        <taxon>Pseudomonadati</taxon>
        <taxon>Planctomycetota</taxon>
        <taxon>Planctomycetia</taxon>
        <taxon>Pirellulales</taxon>
        <taxon>Lacipirellulaceae</taxon>
        <taxon>Posidoniimonas</taxon>
    </lineage>
</organism>
<feature type="transmembrane region" description="Helical" evidence="2">
    <location>
        <begin position="39"/>
        <end position="56"/>
    </location>
</feature>
<sequence>MTPPPTQNPTATDAAPKPAQQRLSQLQGAVGQWIGRQPLVAIGAGVVIGAAIGWLVKQKK</sequence>
<evidence type="ECO:0008006" key="5">
    <source>
        <dbReference type="Google" id="ProtNLM"/>
    </source>
</evidence>
<protein>
    <recommendedName>
        <fullName evidence="5">DUF883 domain-containing protein</fullName>
    </recommendedName>
</protein>
<proteinExistence type="predicted"/>
<evidence type="ECO:0000256" key="1">
    <source>
        <dbReference type="SAM" id="MobiDB-lite"/>
    </source>
</evidence>
<reference evidence="3 4" key="1">
    <citation type="submission" date="2019-02" db="EMBL/GenBank/DDBJ databases">
        <title>Deep-cultivation of Planctomycetes and their phenomic and genomic characterization uncovers novel biology.</title>
        <authorList>
            <person name="Wiegand S."/>
            <person name="Jogler M."/>
            <person name="Boedeker C."/>
            <person name="Pinto D."/>
            <person name="Vollmers J."/>
            <person name="Rivas-Marin E."/>
            <person name="Kohn T."/>
            <person name="Peeters S.H."/>
            <person name="Heuer A."/>
            <person name="Rast P."/>
            <person name="Oberbeckmann S."/>
            <person name="Bunk B."/>
            <person name="Jeske O."/>
            <person name="Meyerdierks A."/>
            <person name="Storesund J.E."/>
            <person name="Kallscheuer N."/>
            <person name="Luecker S."/>
            <person name="Lage O.M."/>
            <person name="Pohl T."/>
            <person name="Merkel B.J."/>
            <person name="Hornburger P."/>
            <person name="Mueller R.-W."/>
            <person name="Bruemmer F."/>
            <person name="Labrenz M."/>
            <person name="Spormann A.M."/>
            <person name="Op Den Camp H."/>
            <person name="Overmann J."/>
            <person name="Amann R."/>
            <person name="Jetten M.S.M."/>
            <person name="Mascher T."/>
            <person name="Medema M.H."/>
            <person name="Devos D.P."/>
            <person name="Kaster A.-K."/>
            <person name="Ovreas L."/>
            <person name="Rohde M."/>
            <person name="Galperin M.Y."/>
            <person name="Jogler C."/>
        </authorList>
    </citation>
    <scope>NUCLEOTIDE SEQUENCE [LARGE SCALE GENOMIC DNA]</scope>
    <source>
        <strain evidence="3 4">KOR34</strain>
    </source>
</reference>
<evidence type="ECO:0000313" key="3">
    <source>
        <dbReference type="EMBL" id="TWT37130.1"/>
    </source>
</evidence>
<keyword evidence="4" id="KW-1185">Reference proteome</keyword>
<accession>A0A5C5VGQ7</accession>
<feature type="region of interest" description="Disordered" evidence="1">
    <location>
        <begin position="1"/>
        <end position="23"/>
    </location>
</feature>
<evidence type="ECO:0000313" key="4">
    <source>
        <dbReference type="Proteomes" id="UP000316714"/>
    </source>
</evidence>
<dbReference type="EMBL" id="SIHJ01000001">
    <property type="protein sequence ID" value="TWT37130.1"/>
    <property type="molecule type" value="Genomic_DNA"/>
</dbReference>
<dbReference type="Proteomes" id="UP000316714">
    <property type="component" value="Unassembled WGS sequence"/>
</dbReference>
<comment type="caution">
    <text evidence="3">The sequence shown here is derived from an EMBL/GenBank/DDBJ whole genome shotgun (WGS) entry which is preliminary data.</text>
</comment>